<gene>
    <name evidence="1" type="ORF">DY000_02039797</name>
</gene>
<name>A0ABQ7B693_BRACR</name>
<reference evidence="1 2" key="1">
    <citation type="journal article" date="2020" name="BMC Genomics">
        <title>Intraspecific diversification of the crop wild relative Brassica cretica Lam. using demographic model selection.</title>
        <authorList>
            <person name="Kioukis A."/>
            <person name="Michalopoulou V.A."/>
            <person name="Briers L."/>
            <person name="Pirintsos S."/>
            <person name="Studholme D.J."/>
            <person name="Pavlidis P."/>
            <person name="Sarris P.F."/>
        </authorList>
    </citation>
    <scope>NUCLEOTIDE SEQUENCE [LARGE SCALE GENOMIC DNA]</scope>
    <source>
        <strain evidence="2">cv. PFS-1207/04</strain>
    </source>
</reference>
<keyword evidence="2" id="KW-1185">Reference proteome</keyword>
<dbReference type="Proteomes" id="UP000266723">
    <property type="component" value="Unassembled WGS sequence"/>
</dbReference>
<evidence type="ECO:0000313" key="2">
    <source>
        <dbReference type="Proteomes" id="UP000266723"/>
    </source>
</evidence>
<sequence length="110" mass="12489">MHLSSLQSVDLIYKKVAVGHRRSLFPQFWEAKNVQRGGKHIFVDMIPLGSKGYECVFDIEVHQNIVLGLSHSRKIKPYASARACICEFLLEVIQANNHGYKMLESLSTQS</sequence>
<evidence type="ECO:0000313" key="1">
    <source>
        <dbReference type="EMBL" id="KAF3527764.1"/>
    </source>
</evidence>
<organism evidence="1 2">
    <name type="scientific">Brassica cretica</name>
    <name type="common">Mustard</name>
    <dbReference type="NCBI Taxonomy" id="69181"/>
    <lineage>
        <taxon>Eukaryota</taxon>
        <taxon>Viridiplantae</taxon>
        <taxon>Streptophyta</taxon>
        <taxon>Embryophyta</taxon>
        <taxon>Tracheophyta</taxon>
        <taxon>Spermatophyta</taxon>
        <taxon>Magnoliopsida</taxon>
        <taxon>eudicotyledons</taxon>
        <taxon>Gunneridae</taxon>
        <taxon>Pentapetalae</taxon>
        <taxon>rosids</taxon>
        <taxon>malvids</taxon>
        <taxon>Brassicales</taxon>
        <taxon>Brassicaceae</taxon>
        <taxon>Brassiceae</taxon>
        <taxon>Brassica</taxon>
    </lineage>
</organism>
<comment type="caution">
    <text evidence="1">The sequence shown here is derived from an EMBL/GenBank/DDBJ whole genome shotgun (WGS) entry which is preliminary data.</text>
</comment>
<dbReference type="EMBL" id="QGKV02001507">
    <property type="protein sequence ID" value="KAF3527764.1"/>
    <property type="molecule type" value="Genomic_DNA"/>
</dbReference>
<protein>
    <submittedName>
        <fullName evidence="1">Uncharacterized protein</fullName>
    </submittedName>
</protein>
<proteinExistence type="predicted"/>
<accession>A0ABQ7B693</accession>